<dbReference type="FunFam" id="3.90.79.10:FF:000026">
    <property type="entry name" value="Adenine DNA glycosylase"/>
    <property type="match status" value="1"/>
</dbReference>
<dbReference type="EMBL" id="CAUYUE010000003">
    <property type="protein sequence ID" value="CAK0757856.1"/>
    <property type="molecule type" value="Genomic_DNA"/>
</dbReference>
<evidence type="ECO:0000256" key="13">
    <source>
        <dbReference type="RuleBase" id="RU365096"/>
    </source>
</evidence>
<comment type="cofactor">
    <cofactor evidence="13">
        <name>[4Fe-4S] cluster</name>
        <dbReference type="ChEBI" id="CHEBI:49883"/>
    </cofactor>
    <text evidence="13">Binds 1 [4Fe-4S] cluster.</text>
</comment>
<dbReference type="GO" id="GO:0000701">
    <property type="term" value="F:purine-specific mismatch base pair DNA N-glycosylase activity"/>
    <property type="evidence" value="ECO:0007669"/>
    <property type="project" value="UniProtKB-EC"/>
</dbReference>
<keyword evidence="12 13" id="KW-0326">Glycosidase</keyword>
<dbReference type="Gene3D" id="1.10.340.30">
    <property type="entry name" value="Hypothetical protein, domain 2"/>
    <property type="match status" value="1"/>
</dbReference>
<evidence type="ECO:0000256" key="7">
    <source>
        <dbReference type="ARBA" id="ARBA00022763"/>
    </source>
</evidence>
<dbReference type="SUPFAM" id="SSF48150">
    <property type="entry name" value="DNA-glycosylase"/>
    <property type="match status" value="1"/>
</dbReference>
<evidence type="ECO:0000256" key="12">
    <source>
        <dbReference type="ARBA" id="ARBA00023295"/>
    </source>
</evidence>
<evidence type="ECO:0000256" key="14">
    <source>
        <dbReference type="SAM" id="MobiDB-lite"/>
    </source>
</evidence>
<keyword evidence="17" id="KW-1185">Reference proteome</keyword>
<dbReference type="PROSITE" id="PS01155">
    <property type="entry name" value="ENDONUCLEASE_III_2"/>
    <property type="match status" value="1"/>
</dbReference>
<dbReference type="PANTHER" id="PTHR42944">
    <property type="entry name" value="ADENINE DNA GLYCOSYLASE"/>
    <property type="match status" value="1"/>
</dbReference>
<keyword evidence="11" id="KW-0234">DNA repair</keyword>
<dbReference type="GO" id="GO:0035485">
    <property type="term" value="F:adenine/guanine mispair binding"/>
    <property type="evidence" value="ECO:0007669"/>
    <property type="project" value="TreeGrafter"/>
</dbReference>
<name>A0AAV1HWK9_9CHLO</name>
<reference evidence="16 17" key="1">
    <citation type="submission" date="2023-10" db="EMBL/GenBank/DDBJ databases">
        <authorList>
            <person name="Maclean D."/>
            <person name="Macfadyen A."/>
        </authorList>
    </citation>
    <scope>NUCLEOTIDE SEQUENCE [LARGE SCALE GENOMIC DNA]</scope>
</reference>
<keyword evidence="7 13" id="KW-0227">DNA damage</keyword>
<feature type="domain" description="HhH-GPD" evidence="15">
    <location>
        <begin position="94"/>
        <end position="243"/>
    </location>
</feature>
<dbReference type="Gene3D" id="1.10.1670.10">
    <property type="entry name" value="Helix-hairpin-Helix base-excision DNA repair enzymes (C-terminal)"/>
    <property type="match status" value="1"/>
</dbReference>
<dbReference type="Pfam" id="PF14815">
    <property type="entry name" value="NUDIX_4"/>
    <property type="match status" value="1"/>
</dbReference>
<dbReference type="SMART" id="SM00478">
    <property type="entry name" value="ENDO3c"/>
    <property type="match status" value="1"/>
</dbReference>
<dbReference type="InterPro" id="IPR015797">
    <property type="entry name" value="NUDIX_hydrolase-like_dom_sf"/>
</dbReference>
<organism evidence="16 17">
    <name type="scientific">Coccomyxa viridis</name>
    <dbReference type="NCBI Taxonomy" id="1274662"/>
    <lineage>
        <taxon>Eukaryota</taxon>
        <taxon>Viridiplantae</taxon>
        <taxon>Chlorophyta</taxon>
        <taxon>core chlorophytes</taxon>
        <taxon>Trebouxiophyceae</taxon>
        <taxon>Trebouxiophyceae incertae sedis</taxon>
        <taxon>Coccomyxaceae</taxon>
        <taxon>Coccomyxa</taxon>
    </lineage>
</organism>
<evidence type="ECO:0000256" key="9">
    <source>
        <dbReference type="ARBA" id="ARBA00023004"/>
    </source>
</evidence>
<dbReference type="EC" id="3.2.2.31" evidence="3 13"/>
<dbReference type="GO" id="GO:0006298">
    <property type="term" value="P:mismatch repair"/>
    <property type="evidence" value="ECO:0007669"/>
    <property type="project" value="TreeGrafter"/>
</dbReference>
<evidence type="ECO:0000259" key="15">
    <source>
        <dbReference type="SMART" id="SM00478"/>
    </source>
</evidence>
<dbReference type="SUPFAM" id="SSF55811">
    <property type="entry name" value="Nudix"/>
    <property type="match status" value="1"/>
</dbReference>
<keyword evidence="9 13" id="KW-0408">Iron</keyword>
<feature type="region of interest" description="Disordered" evidence="14">
    <location>
        <begin position="1"/>
        <end position="28"/>
    </location>
</feature>
<dbReference type="InterPro" id="IPR003265">
    <property type="entry name" value="HhH-GPD_domain"/>
</dbReference>
<keyword evidence="5" id="KW-0004">4Fe-4S</keyword>
<evidence type="ECO:0000256" key="4">
    <source>
        <dbReference type="ARBA" id="ARBA00022023"/>
    </source>
</evidence>
<evidence type="ECO:0000256" key="10">
    <source>
        <dbReference type="ARBA" id="ARBA00023014"/>
    </source>
</evidence>
<dbReference type="GO" id="GO:0005634">
    <property type="term" value="C:nucleus"/>
    <property type="evidence" value="ECO:0007669"/>
    <property type="project" value="TreeGrafter"/>
</dbReference>
<evidence type="ECO:0000256" key="5">
    <source>
        <dbReference type="ARBA" id="ARBA00022485"/>
    </source>
</evidence>
<dbReference type="InterPro" id="IPR023170">
    <property type="entry name" value="HhH_base_excis_C"/>
</dbReference>
<accession>A0AAV1HWK9</accession>
<comment type="caution">
    <text evidence="16">The sequence shown here is derived from an EMBL/GenBank/DDBJ whole genome shotgun (WGS) entry which is preliminary data.</text>
</comment>
<dbReference type="Proteomes" id="UP001314263">
    <property type="component" value="Unassembled WGS sequence"/>
</dbReference>
<dbReference type="CDD" id="cd00056">
    <property type="entry name" value="ENDO3c"/>
    <property type="match status" value="1"/>
</dbReference>
<comment type="function">
    <text evidence="13">Adenine glycosylase active on G-A mispairs.</text>
</comment>
<dbReference type="InterPro" id="IPR029119">
    <property type="entry name" value="MutY_C"/>
</dbReference>
<dbReference type="InterPro" id="IPR004036">
    <property type="entry name" value="Endonuclease-III-like_CS2"/>
</dbReference>
<dbReference type="CDD" id="cd03431">
    <property type="entry name" value="NUDIX_DNA_Glycosylase_C-MutY"/>
    <property type="match status" value="1"/>
</dbReference>
<gene>
    <name evidence="16" type="ORF">CVIRNUC_002575</name>
</gene>
<evidence type="ECO:0000256" key="6">
    <source>
        <dbReference type="ARBA" id="ARBA00022723"/>
    </source>
</evidence>
<dbReference type="GO" id="GO:0034039">
    <property type="term" value="F:8-oxo-7,8-dihydroguanine DNA N-glycosylase activity"/>
    <property type="evidence" value="ECO:0007669"/>
    <property type="project" value="TreeGrafter"/>
</dbReference>
<keyword evidence="8" id="KW-0378">Hydrolase</keyword>
<evidence type="ECO:0000313" key="17">
    <source>
        <dbReference type="Proteomes" id="UP001314263"/>
    </source>
</evidence>
<comment type="catalytic activity">
    <reaction evidence="1 13">
        <text>Hydrolyzes free adenine bases from 7,8-dihydro-8-oxoguanine:adenine mismatched double-stranded DNA, leaving an apurinic site.</text>
        <dbReference type="EC" id="3.2.2.31"/>
    </reaction>
</comment>
<dbReference type="GO" id="GO:0006284">
    <property type="term" value="P:base-excision repair"/>
    <property type="evidence" value="ECO:0007669"/>
    <property type="project" value="UniProtKB-UniRule"/>
</dbReference>
<dbReference type="AlphaFoldDB" id="A0AAV1HWK9"/>
<dbReference type="InterPro" id="IPR011257">
    <property type="entry name" value="DNA_glycosylase"/>
</dbReference>
<proteinExistence type="inferred from homology"/>
<evidence type="ECO:0000313" key="16">
    <source>
        <dbReference type="EMBL" id="CAK0757856.1"/>
    </source>
</evidence>
<dbReference type="GO" id="GO:0032357">
    <property type="term" value="F:oxidized purine DNA binding"/>
    <property type="evidence" value="ECO:0007669"/>
    <property type="project" value="TreeGrafter"/>
</dbReference>
<sequence length="463" mass="50659">MPKSAKVTAAAIVKKPSKAAPGSDEDAASASFTQEECIEIRRSLLEWYDEHHRVLPWRRNYHSKRLSRQDDPSGAPLDLPLDVFMYYVMVCEVMSQQTQLPRVIEYFNRWIAKWPTVQALSEASLEDVNSMWAGLGYYRRARFLLEGAQYVVQHHGGSFPKTSKELQKIPGIGAYTGNAIASIACREHVAVVDANVVRILARLRRLAGDPKLAVKQHAALADALLDPERPGDFNQAVMELGAKVCTVHQSPDCARCPIRRQCLAHAEVEAHEAAGGAPADAPSVMAYPGKVEKAKRAEQSVATCVLEVRTGQNGAEPQLLLVQRPEKGLLAGLWEFPGVTVSAEASEKDRKDKMDDLLQQLLGSELSIGEVLQRQSLGSIVHIFSHIRMTLHVENMAVKVNSPPASRAAGDEAGMPATKWVTQKQLQGEGLSSSVCKVAKFAARSNASGKQGIKRFFAAVVKD</sequence>
<evidence type="ECO:0000256" key="1">
    <source>
        <dbReference type="ARBA" id="ARBA00000843"/>
    </source>
</evidence>
<dbReference type="InterPro" id="IPR044298">
    <property type="entry name" value="MIG/MutY"/>
</dbReference>
<comment type="similarity">
    <text evidence="2 13">Belongs to the Nth/MutY family.</text>
</comment>
<dbReference type="GO" id="GO:0051539">
    <property type="term" value="F:4 iron, 4 sulfur cluster binding"/>
    <property type="evidence" value="ECO:0007669"/>
    <property type="project" value="UniProtKB-UniRule"/>
</dbReference>
<dbReference type="Pfam" id="PF00730">
    <property type="entry name" value="HhH-GPD"/>
    <property type="match status" value="1"/>
</dbReference>
<protein>
    <recommendedName>
        <fullName evidence="4 13">Adenine DNA glycosylase</fullName>
        <ecNumber evidence="3 13">3.2.2.31</ecNumber>
    </recommendedName>
</protein>
<evidence type="ECO:0000256" key="8">
    <source>
        <dbReference type="ARBA" id="ARBA00022801"/>
    </source>
</evidence>
<dbReference type="GO" id="GO:0046872">
    <property type="term" value="F:metal ion binding"/>
    <property type="evidence" value="ECO:0007669"/>
    <property type="project" value="UniProtKB-UniRule"/>
</dbReference>
<keyword evidence="6" id="KW-0479">Metal-binding</keyword>
<dbReference type="Gene3D" id="3.90.79.10">
    <property type="entry name" value="Nucleoside Triphosphate Pyrophosphohydrolase"/>
    <property type="match status" value="1"/>
</dbReference>
<evidence type="ECO:0000256" key="2">
    <source>
        <dbReference type="ARBA" id="ARBA00008343"/>
    </source>
</evidence>
<evidence type="ECO:0000256" key="11">
    <source>
        <dbReference type="ARBA" id="ARBA00023204"/>
    </source>
</evidence>
<evidence type="ECO:0000256" key="3">
    <source>
        <dbReference type="ARBA" id="ARBA00012045"/>
    </source>
</evidence>
<dbReference type="PANTHER" id="PTHR42944:SF1">
    <property type="entry name" value="ADENINE DNA GLYCOSYLASE"/>
    <property type="match status" value="1"/>
</dbReference>
<keyword evidence="10" id="KW-0411">Iron-sulfur</keyword>